<evidence type="ECO:0000256" key="1">
    <source>
        <dbReference type="SAM" id="Phobius"/>
    </source>
</evidence>
<dbReference type="AlphaFoldDB" id="A0A6P7FDQ2"/>
<keyword evidence="3" id="KW-1185">Reference proteome</keyword>
<feature type="transmembrane region" description="Helical" evidence="1">
    <location>
        <begin position="65"/>
        <end position="88"/>
    </location>
</feature>
<keyword evidence="1" id="KW-0812">Transmembrane</keyword>
<organism evidence="4">
    <name type="scientific">Diabrotica virgifera virgifera</name>
    <name type="common">western corn rootworm</name>
    <dbReference type="NCBI Taxonomy" id="50390"/>
    <lineage>
        <taxon>Eukaryota</taxon>
        <taxon>Metazoa</taxon>
        <taxon>Ecdysozoa</taxon>
        <taxon>Arthropoda</taxon>
        <taxon>Hexapoda</taxon>
        <taxon>Insecta</taxon>
        <taxon>Pterygota</taxon>
        <taxon>Neoptera</taxon>
        <taxon>Endopterygota</taxon>
        <taxon>Coleoptera</taxon>
        <taxon>Polyphaga</taxon>
        <taxon>Cucujiformia</taxon>
        <taxon>Chrysomeloidea</taxon>
        <taxon>Chrysomelidae</taxon>
        <taxon>Galerucinae</taxon>
        <taxon>Diabroticina</taxon>
        <taxon>Diabroticites</taxon>
        <taxon>Diabrotica</taxon>
    </lineage>
</organism>
<evidence type="ECO:0000313" key="3">
    <source>
        <dbReference type="Proteomes" id="UP001652700"/>
    </source>
</evidence>
<keyword evidence="1" id="KW-1133">Transmembrane helix</keyword>
<evidence type="ECO:0000313" key="2">
    <source>
        <dbReference type="EnsemblMetazoa" id="XP_028134139.1"/>
    </source>
</evidence>
<dbReference type="GeneID" id="114329294"/>
<protein>
    <submittedName>
        <fullName evidence="4">Uncharacterized protein LOC114329294 isoform X1</fullName>
    </submittedName>
</protein>
<name>A0A6P7FDQ2_DIAVI</name>
<accession>A0A6P7FDQ2</accession>
<keyword evidence="1" id="KW-0472">Membrane</keyword>
<gene>
    <name evidence="4" type="primary">LOC114329294</name>
</gene>
<sequence length="393" mass="44863">MFPGSVNMLEDQANRTMIKDNSEEKAPLLYVVDDGLPKDYRYFDTGRFSGISSGATAVFTHFPDYIGTCCVVTAVSALIFFMMMLLVLSTLTVASLRLPRCATAQEIANDTIHLVHIHNPNYQEIEKLNFVQELVKLYPTYNIRILTLPGKEEIQNKIIPGTIEKESIEENSNAQNEITSSIAASTQKQSNILQRMKDIKDTQLLLNMLMRGMFMDIKTTESTTAQSTTDKAIKNVEDLGGIYPKISYENISYNETFFGTPLQTSYKYINEKLQIFAVRVLQIWQYGGLSFDLQNADKADLKHLISKESTHHHDFEITEKDSRNVWVNTVSVDDQAFHLESKIPCHVFFEQILMILRGADQFTTVQDVMKKAIRSFCLHYPVNRENCIKYMTV</sequence>
<dbReference type="KEGG" id="dvv:114329294"/>
<reference evidence="2" key="2">
    <citation type="submission" date="2025-05" db="UniProtKB">
        <authorList>
            <consortium name="EnsemblMetazoa"/>
        </authorList>
    </citation>
    <scope>IDENTIFICATION</scope>
</reference>
<evidence type="ECO:0000313" key="4">
    <source>
        <dbReference type="RefSeq" id="XP_028134139.1"/>
    </source>
</evidence>
<reference evidence="4" key="1">
    <citation type="submission" date="2025-04" db="UniProtKB">
        <authorList>
            <consortium name="RefSeq"/>
        </authorList>
    </citation>
    <scope>IDENTIFICATION</scope>
    <source>
        <tissue evidence="4">Whole insect</tissue>
    </source>
</reference>
<dbReference type="Proteomes" id="UP001652700">
    <property type="component" value="Unplaced"/>
</dbReference>
<dbReference type="EnsemblMetazoa" id="XM_028278338.2">
    <property type="protein sequence ID" value="XP_028134139.1"/>
    <property type="gene ID" value="LOC114329294"/>
</dbReference>
<dbReference type="OrthoDB" id="6768668at2759"/>
<dbReference type="RefSeq" id="XP_028134139.1">
    <property type="nucleotide sequence ID" value="XM_028278338.1"/>
</dbReference>
<proteinExistence type="predicted"/>
<dbReference type="InParanoid" id="A0A6P7FDQ2"/>